<accession>A0A8K0NTY9</accession>
<sequence>MVSVLPYIPIQDMEEAVDSLAEILPEVLQPHQEWFEDNYIGRLNRRRNGRRPPIFPHEMWNLYNRVLNGEIRIKNYAKAAHRRLQAELGMDHPSIWKFIDGLRKVQHGRDFYYEKLIAGQKYPLSLKIV</sequence>
<organism evidence="1 2">
    <name type="scientific">Ladona fulva</name>
    <name type="common">Scarce chaser dragonfly</name>
    <name type="synonym">Libellula fulva</name>
    <dbReference type="NCBI Taxonomy" id="123851"/>
    <lineage>
        <taxon>Eukaryota</taxon>
        <taxon>Metazoa</taxon>
        <taxon>Ecdysozoa</taxon>
        <taxon>Arthropoda</taxon>
        <taxon>Hexapoda</taxon>
        <taxon>Insecta</taxon>
        <taxon>Pterygota</taxon>
        <taxon>Palaeoptera</taxon>
        <taxon>Odonata</taxon>
        <taxon>Epiprocta</taxon>
        <taxon>Anisoptera</taxon>
        <taxon>Libelluloidea</taxon>
        <taxon>Libellulidae</taxon>
        <taxon>Ladona</taxon>
    </lineage>
</organism>
<keyword evidence="2" id="KW-1185">Reference proteome</keyword>
<comment type="caution">
    <text evidence="1">The sequence shown here is derived from an EMBL/GenBank/DDBJ whole genome shotgun (WGS) entry which is preliminary data.</text>
</comment>
<proteinExistence type="predicted"/>
<evidence type="ECO:0000313" key="2">
    <source>
        <dbReference type="Proteomes" id="UP000792457"/>
    </source>
</evidence>
<reference evidence="1" key="1">
    <citation type="submission" date="2013-04" db="EMBL/GenBank/DDBJ databases">
        <authorList>
            <person name="Qu J."/>
            <person name="Murali S.C."/>
            <person name="Bandaranaike D."/>
            <person name="Bellair M."/>
            <person name="Blankenburg K."/>
            <person name="Chao H."/>
            <person name="Dinh H."/>
            <person name="Doddapaneni H."/>
            <person name="Downs B."/>
            <person name="Dugan-Rocha S."/>
            <person name="Elkadiri S."/>
            <person name="Gnanaolivu R.D."/>
            <person name="Hernandez B."/>
            <person name="Javaid M."/>
            <person name="Jayaseelan J.C."/>
            <person name="Lee S."/>
            <person name="Li M."/>
            <person name="Ming W."/>
            <person name="Munidasa M."/>
            <person name="Muniz J."/>
            <person name="Nguyen L."/>
            <person name="Ongeri F."/>
            <person name="Osuji N."/>
            <person name="Pu L.-L."/>
            <person name="Puazo M."/>
            <person name="Qu C."/>
            <person name="Quiroz J."/>
            <person name="Raj R."/>
            <person name="Weissenberger G."/>
            <person name="Xin Y."/>
            <person name="Zou X."/>
            <person name="Han Y."/>
            <person name="Richards S."/>
            <person name="Worley K."/>
            <person name="Muzny D."/>
            <person name="Gibbs R."/>
        </authorList>
    </citation>
    <scope>NUCLEOTIDE SEQUENCE</scope>
    <source>
        <strain evidence="1">Sampled in the wild</strain>
    </source>
</reference>
<reference evidence="1" key="2">
    <citation type="submission" date="2017-10" db="EMBL/GenBank/DDBJ databases">
        <title>Ladona fulva Genome sequencing and assembly.</title>
        <authorList>
            <person name="Murali S."/>
            <person name="Richards S."/>
            <person name="Bandaranaike D."/>
            <person name="Bellair M."/>
            <person name="Blankenburg K."/>
            <person name="Chao H."/>
            <person name="Dinh H."/>
            <person name="Doddapaneni H."/>
            <person name="Dugan-Rocha S."/>
            <person name="Elkadiri S."/>
            <person name="Gnanaolivu R."/>
            <person name="Hernandez B."/>
            <person name="Skinner E."/>
            <person name="Javaid M."/>
            <person name="Lee S."/>
            <person name="Li M."/>
            <person name="Ming W."/>
            <person name="Munidasa M."/>
            <person name="Muniz J."/>
            <person name="Nguyen L."/>
            <person name="Hughes D."/>
            <person name="Osuji N."/>
            <person name="Pu L.-L."/>
            <person name="Puazo M."/>
            <person name="Qu C."/>
            <person name="Quiroz J."/>
            <person name="Raj R."/>
            <person name="Weissenberger G."/>
            <person name="Xin Y."/>
            <person name="Zou X."/>
            <person name="Han Y."/>
            <person name="Worley K."/>
            <person name="Muzny D."/>
            <person name="Gibbs R."/>
        </authorList>
    </citation>
    <scope>NUCLEOTIDE SEQUENCE</scope>
    <source>
        <strain evidence="1">Sampled in the wild</strain>
    </source>
</reference>
<dbReference type="AlphaFoldDB" id="A0A8K0NTY9"/>
<name>A0A8K0NTY9_LADFU</name>
<gene>
    <name evidence="1" type="ORF">J437_LFUL002472</name>
</gene>
<evidence type="ECO:0000313" key="1">
    <source>
        <dbReference type="EMBL" id="KAG8221913.1"/>
    </source>
</evidence>
<dbReference type="EMBL" id="KZ308117">
    <property type="protein sequence ID" value="KAG8221913.1"/>
    <property type="molecule type" value="Genomic_DNA"/>
</dbReference>
<protein>
    <submittedName>
        <fullName evidence="1">Uncharacterized protein</fullName>
    </submittedName>
</protein>
<dbReference type="OrthoDB" id="10062872at2759"/>
<dbReference type="Proteomes" id="UP000792457">
    <property type="component" value="Unassembled WGS sequence"/>
</dbReference>